<feature type="transmembrane region" description="Helical" evidence="1">
    <location>
        <begin position="27"/>
        <end position="46"/>
    </location>
</feature>
<keyword evidence="1" id="KW-0472">Membrane</keyword>
<proteinExistence type="predicted"/>
<evidence type="ECO:0000256" key="1">
    <source>
        <dbReference type="SAM" id="Phobius"/>
    </source>
</evidence>
<accession>A0A382VB67</accession>
<organism evidence="2">
    <name type="scientific">marine metagenome</name>
    <dbReference type="NCBI Taxonomy" id="408172"/>
    <lineage>
        <taxon>unclassified sequences</taxon>
        <taxon>metagenomes</taxon>
        <taxon>ecological metagenomes</taxon>
    </lineage>
</organism>
<dbReference type="AlphaFoldDB" id="A0A382VB67"/>
<feature type="non-terminal residue" evidence="2">
    <location>
        <position position="48"/>
    </location>
</feature>
<sequence>MGLVRFRRSNVCCSNYVLGKGVTMDRFVFQIKPILFLMLALVLALATA</sequence>
<keyword evidence="1" id="KW-1133">Transmembrane helix</keyword>
<keyword evidence="1" id="KW-0812">Transmembrane</keyword>
<dbReference type="EMBL" id="UINC01150571">
    <property type="protein sequence ID" value="SVD43690.1"/>
    <property type="molecule type" value="Genomic_DNA"/>
</dbReference>
<gene>
    <name evidence="2" type="ORF">METZ01_LOCUS396544</name>
</gene>
<reference evidence="2" key="1">
    <citation type="submission" date="2018-05" db="EMBL/GenBank/DDBJ databases">
        <authorList>
            <person name="Lanie J.A."/>
            <person name="Ng W.-L."/>
            <person name="Kazmierczak K.M."/>
            <person name="Andrzejewski T.M."/>
            <person name="Davidsen T.M."/>
            <person name="Wayne K.J."/>
            <person name="Tettelin H."/>
            <person name="Glass J.I."/>
            <person name="Rusch D."/>
            <person name="Podicherti R."/>
            <person name="Tsui H.-C.T."/>
            <person name="Winkler M.E."/>
        </authorList>
    </citation>
    <scope>NUCLEOTIDE SEQUENCE</scope>
</reference>
<evidence type="ECO:0000313" key="2">
    <source>
        <dbReference type="EMBL" id="SVD43690.1"/>
    </source>
</evidence>
<protein>
    <submittedName>
        <fullName evidence="2">Uncharacterized protein</fullName>
    </submittedName>
</protein>
<name>A0A382VB67_9ZZZZ</name>